<evidence type="ECO:0000256" key="1">
    <source>
        <dbReference type="ARBA" id="ARBA00023002"/>
    </source>
</evidence>
<dbReference type="RefSeq" id="WP_205055339.1">
    <property type="nucleotide sequence ID" value="NZ_CP118102.1"/>
</dbReference>
<organism evidence="2 4">
    <name type="scientific">Paenibacillus urinalis</name>
    <dbReference type="NCBI Taxonomy" id="521520"/>
    <lineage>
        <taxon>Bacteria</taxon>
        <taxon>Bacillati</taxon>
        <taxon>Bacillota</taxon>
        <taxon>Bacilli</taxon>
        <taxon>Bacillales</taxon>
        <taxon>Paenibacillaceae</taxon>
        <taxon>Paenibacillus</taxon>
    </lineage>
</organism>
<dbReference type="Pfam" id="PF13738">
    <property type="entry name" value="Pyr_redox_3"/>
    <property type="match status" value="1"/>
</dbReference>
<gene>
    <name evidence="2" type="ORF">PUW23_26280</name>
    <name evidence="3" type="ORF">PUW25_27195</name>
</gene>
<keyword evidence="5" id="KW-1185">Reference proteome</keyword>
<dbReference type="InterPro" id="IPR050982">
    <property type="entry name" value="Auxin_biosynth/cation_transpt"/>
</dbReference>
<evidence type="ECO:0000313" key="3">
    <source>
        <dbReference type="EMBL" id="WDI05426.1"/>
    </source>
</evidence>
<dbReference type="SUPFAM" id="SSF51905">
    <property type="entry name" value="FAD/NAD(P)-binding domain"/>
    <property type="match status" value="2"/>
</dbReference>
<sequence>MPKMYDVIIIGGGQAGLVSAYYLKQNSINFLILDSQKSIGDTWRSRYDSLHLFTPRMYSSLPGMDLAGDPQGLPHKDELADYLNDYAKHLEFPIQGNTQVLSLTKEGGTFKLITTQGEFVTKNVIVATGPFQKPHIPLFSKALSNSVIQLHSSQYKNEKQLKKGVVLVVGAGNSGAQIACELASNYEVHLSASGKINYKPLHILGKSIFWYFNKLGFLTAHRKSTLGKWLYKQPEQIYGKELELLIRQEKIKLHLRTNKIYKDQVYFENEESPIHIDNVIWATGFKRDDQWIDIIEAFKEGEIEHSEGVSVVEGLYFVGLPWQTCRGSALVGWGKYDAQRIVDHIVNHKNS</sequence>
<keyword evidence="2" id="KW-0614">Plasmid</keyword>
<dbReference type="Proteomes" id="UP001220962">
    <property type="component" value="Plasmid unnamed1"/>
</dbReference>
<dbReference type="InterPro" id="IPR036188">
    <property type="entry name" value="FAD/NAD-bd_sf"/>
</dbReference>
<dbReference type="Gene3D" id="3.50.50.60">
    <property type="entry name" value="FAD/NAD(P)-binding domain"/>
    <property type="match status" value="1"/>
</dbReference>
<dbReference type="GO" id="GO:0050660">
    <property type="term" value="F:flavin adenine dinucleotide binding"/>
    <property type="evidence" value="ECO:0007669"/>
    <property type="project" value="TreeGrafter"/>
</dbReference>
<dbReference type="AlphaFoldDB" id="A0AAX3N9M4"/>
<evidence type="ECO:0000313" key="2">
    <source>
        <dbReference type="EMBL" id="WDH85455.1"/>
    </source>
</evidence>
<dbReference type="Proteomes" id="UP001221519">
    <property type="component" value="Plasmid unnamed2"/>
</dbReference>
<keyword evidence="1" id="KW-0560">Oxidoreductase</keyword>
<dbReference type="EMBL" id="CP118110">
    <property type="protein sequence ID" value="WDI05426.1"/>
    <property type="molecule type" value="Genomic_DNA"/>
</dbReference>
<reference evidence="2 5" key="1">
    <citation type="submission" date="2023-02" db="EMBL/GenBank/DDBJ databases">
        <title>Pathogen: clinical or host-associated sample.</title>
        <authorList>
            <person name="Hergert J."/>
            <person name="Casey R."/>
            <person name="Wagner J."/>
            <person name="Young E.L."/>
            <person name="Oakeson K.F."/>
        </authorList>
    </citation>
    <scope>NUCLEOTIDE SEQUENCE</scope>
    <source>
        <strain evidence="3 5">2022CK-00829</strain>
        <strain evidence="2">2022CK-00830</strain>
        <plasmid evidence="2">unnamed1</plasmid>
        <plasmid evidence="3 5">unnamed2</plasmid>
    </source>
</reference>
<dbReference type="PANTHER" id="PTHR43539">
    <property type="entry name" value="FLAVIN-BINDING MONOOXYGENASE-LIKE PROTEIN (AFU_ORTHOLOGUE AFUA_4G09220)"/>
    <property type="match status" value="1"/>
</dbReference>
<evidence type="ECO:0000313" key="5">
    <source>
        <dbReference type="Proteomes" id="UP001221519"/>
    </source>
</evidence>
<dbReference type="EMBL" id="CP118102">
    <property type="protein sequence ID" value="WDH85455.1"/>
    <property type="molecule type" value="Genomic_DNA"/>
</dbReference>
<geneLocation type="plasmid" evidence="2 4">
    <name>unnamed1</name>
</geneLocation>
<dbReference type="PANTHER" id="PTHR43539:SF78">
    <property type="entry name" value="FLAVIN-CONTAINING MONOOXYGENASE"/>
    <property type="match status" value="1"/>
</dbReference>
<dbReference type="GO" id="GO:0004497">
    <property type="term" value="F:monooxygenase activity"/>
    <property type="evidence" value="ECO:0007669"/>
    <property type="project" value="TreeGrafter"/>
</dbReference>
<evidence type="ECO:0000313" key="4">
    <source>
        <dbReference type="Proteomes" id="UP001220962"/>
    </source>
</evidence>
<protein>
    <submittedName>
        <fullName evidence="2">NAD(P)/FAD-dependent oxidoreductase</fullName>
    </submittedName>
</protein>
<dbReference type="PRINTS" id="PR00469">
    <property type="entry name" value="PNDRDTASEII"/>
</dbReference>
<proteinExistence type="predicted"/>
<geneLocation type="plasmid" evidence="3 5">
    <name>unnamed2</name>
</geneLocation>
<name>A0AAX3N9M4_9BACL</name>
<accession>A0AAX3N9M4</accession>
<dbReference type="PRINTS" id="PR00368">
    <property type="entry name" value="FADPNR"/>
</dbReference>